<reference evidence="5 6" key="1">
    <citation type="submission" date="2018-11" db="EMBL/GenBank/DDBJ databases">
        <title>Rufibacter latericius sp. nov., isolated from water in Baiyang Lake.</title>
        <authorList>
            <person name="Yang Y."/>
        </authorList>
    </citation>
    <scope>NUCLEOTIDE SEQUENCE [LARGE SCALE GENOMIC DNA]</scope>
    <source>
        <strain evidence="5 6">MCC P1</strain>
    </source>
</reference>
<dbReference type="AlphaFoldDB" id="A0A3M9MR98"/>
<dbReference type="Proteomes" id="UP000271010">
    <property type="component" value="Unassembled WGS sequence"/>
</dbReference>
<organism evidence="5 6">
    <name type="scientific">Rufibacter immobilis</name>
    <dbReference type="NCBI Taxonomy" id="1348778"/>
    <lineage>
        <taxon>Bacteria</taxon>
        <taxon>Pseudomonadati</taxon>
        <taxon>Bacteroidota</taxon>
        <taxon>Cytophagia</taxon>
        <taxon>Cytophagales</taxon>
        <taxon>Hymenobacteraceae</taxon>
        <taxon>Rufibacter</taxon>
    </lineage>
</organism>
<feature type="domain" description="Glycosyltransferase 2-like" evidence="4">
    <location>
        <begin position="14"/>
        <end position="58"/>
    </location>
</feature>
<sequence length="336" mass="37811">MAFSMVSTPKIYTIIVNYKSWQDTVECIESLLKIKYANNQIIVIDNASPNNAFEALINWASDYWTHEPDAFAIIPAEYQESSVPPTHTFPNAKLLLYRSSINGGFAAGNNIGIRFALYRNDFDFLWLLNNDTVADKDSLPELVKAAILAISTGRKIGMWGSKLLYYQEPSKVQAIGGKLNLATLTTSHIAEGWEDNSTALPQAIDPDYIVGASMFISKDFIDEVGLMDETYFLYFEELDWAQRGKRRGFGLGYVPLSRVFHKEGKTIGSSSSGAGKSDLADFHGLRSKIIFFRKFYPERTVQLYASLLTSACLRLARLQFKRGAAVFQLMWRTKNI</sequence>
<protein>
    <submittedName>
        <fullName evidence="5">Glycosyltransferase family 2 protein</fullName>
    </submittedName>
</protein>
<evidence type="ECO:0000256" key="2">
    <source>
        <dbReference type="ARBA" id="ARBA00022676"/>
    </source>
</evidence>
<proteinExistence type="inferred from homology"/>
<comment type="caution">
    <text evidence="5">The sequence shown here is derived from an EMBL/GenBank/DDBJ whole genome shotgun (WGS) entry which is preliminary data.</text>
</comment>
<evidence type="ECO:0000256" key="1">
    <source>
        <dbReference type="ARBA" id="ARBA00006739"/>
    </source>
</evidence>
<keyword evidence="6" id="KW-1185">Reference proteome</keyword>
<dbReference type="PANTHER" id="PTHR43179">
    <property type="entry name" value="RHAMNOSYLTRANSFERASE WBBL"/>
    <property type="match status" value="1"/>
</dbReference>
<evidence type="ECO:0000256" key="3">
    <source>
        <dbReference type="ARBA" id="ARBA00022679"/>
    </source>
</evidence>
<dbReference type="GO" id="GO:0016757">
    <property type="term" value="F:glycosyltransferase activity"/>
    <property type="evidence" value="ECO:0007669"/>
    <property type="project" value="UniProtKB-KW"/>
</dbReference>
<keyword evidence="3 5" id="KW-0808">Transferase</keyword>
<accession>A0A3M9MR98</accession>
<evidence type="ECO:0000313" key="6">
    <source>
        <dbReference type="Proteomes" id="UP000271010"/>
    </source>
</evidence>
<evidence type="ECO:0000313" key="5">
    <source>
        <dbReference type="EMBL" id="RNI28030.1"/>
    </source>
</evidence>
<dbReference type="Pfam" id="PF00535">
    <property type="entry name" value="Glycos_transf_2"/>
    <property type="match status" value="1"/>
</dbReference>
<dbReference type="SUPFAM" id="SSF53448">
    <property type="entry name" value="Nucleotide-diphospho-sugar transferases"/>
    <property type="match status" value="1"/>
</dbReference>
<dbReference type="InterPro" id="IPR001173">
    <property type="entry name" value="Glyco_trans_2-like"/>
</dbReference>
<gene>
    <name evidence="5" type="ORF">EFA69_18270</name>
</gene>
<comment type="similarity">
    <text evidence="1">Belongs to the glycosyltransferase 2 family.</text>
</comment>
<dbReference type="InterPro" id="IPR029044">
    <property type="entry name" value="Nucleotide-diphossugar_trans"/>
</dbReference>
<dbReference type="EMBL" id="RJJE01000017">
    <property type="protein sequence ID" value="RNI28030.1"/>
    <property type="molecule type" value="Genomic_DNA"/>
</dbReference>
<evidence type="ECO:0000259" key="4">
    <source>
        <dbReference type="Pfam" id="PF00535"/>
    </source>
</evidence>
<dbReference type="CDD" id="cd04186">
    <property type="entry name" value="GT_2_like_c"/>
    <property type="match status" value="1"/>
</dbReference>
<name>A0A3M9MR98_9BACT</name>
<dbReference type="Gene3D" id="3.90.550.10">
    <property type="entry name" value="Spore Coat Polysaccharide Biosynthesis Protein SpsA, Chain A"/>
    <property type="match status" value="1"/>
</dbReference>
<dbReference type="PANTHER" id="PTHR43179:SF12">
    <property type="entry name" value="GALACTOFURANOSYLTRANSFERASE GLFT2"/>
    <property type="match status" value="1"/>
</dbReference>
<keyword evidence="2" id="KW-0328">Glycosyltransferase</keyword>